<evidence type="ECO:0000256" key="3">
    <source>
        <dbReference type="ARBA" id="ARBA00006318"/>
    </source>
</evidence>
<evidence type="ECO:0000256" key="10">
    <source>
        <dbReference type="ARBA" id="ARBA00022989"/>
    </source>
</evidence>
<dbReference type="SUPFAM" id="SSF81544">
    <property type="entry name" value="Subunit IX of photosystem I reaction centre, PsaJ"/>
    <property type="match status" value="1"/>
</dbReference>
<comment type="subcellular location">
    <subcellularLocation>
        <location evidence="2">Membrane</location>
        <topology evidence="2">Single-pass membrane protein</topology>
    </subcellularLocation>
    <subcellularLocation>
        <location evidence="14">Plastid</location>
        <location evidence="14">Chloroplast thylakoid membrane</location>
        <topology evidence="14">Single-pass membrane protein</topology>
    </subcellularLocation>
</comment>
<dbReference type="PANTHER" id="PTHR36082:SF2">
    <property type="entry name" value="PHOTOSYSTEM I REACTION CENTER SUBUNIT IX"/>
    <property type="match status" value="1"/>
</dbReference>
<dbReference type="GO" id="GO:0009535">
    <property type="term" value="C:chloroplast thylakoid membrane"/>
    <property type="evidence" value="ECO:0007669"/>
    <property type="project" value="UniProtKB-SubCell"/>
</dbReference>
<dbReference type="EMBL" id="LC095866">
    <property type="protein sequence ID" value="BAV19257.1"/>
    <property type="molecule type" value="Genomic_DNA"/>
</dbReference>
<sequence>MKDDIKTYLSTAPVLAILLLIFLASLLIEINRFFPDGLALTFPTSFNFFDFVQFFSNF</sequence>
<keyword evidence="10 14" id="KW-1133">Transmembrane helix</keyword>
<evidence type="ECO:0000256" key="12">
    <source>
        <dbReference type="ARBA" id="ARBA00023136"/>
    </source>
</evidence>
<dbReference type="GO" id="GO:0015979">
    <property type="term" value="P:photosynthesis"/>
    <property type="evidence" value="ECO:0007669"/>
    <property type="project" value="UniProtKB-UniRule"/>
</dbReference>
<evidence type="ECO:0000256" key="9">
    <source>
        <dbReference type="ARBA" id="ARBA00022836"/>
    </source>
</evidence>
<keyword evidence="11 14" id="KW-0793">Thylakoid</keyword>
<feature type="transmembrane region" description="Helical" evidence="15">
    <location>
        <begin position="7"/>
        <end position="28"/>
    </location>
</feature>
<accession>A0A193PS85</accession>
<protein>
    <recommendedName>
        <fullName evidence="4 14">Photosystem I reaction center subunit IX</fullName>
    </recommendedName>
    <alternativeName>
        <fullName evidence="13 14">PSI-J</fullName>
    </alternativeName>
</protein>
<dbReference type="RefSeq" id="YP_009268351.1">
    <property type="nucleotide sequence ID" value="NC_030630.1"/>
</dbReference>
<evidence type="ECO:0000256" key="8">
    <source>
        <dbReference type="ARBA" id="ARBA00022692"/>
    </source>
</evidence>
<evidence type="ECO:0000256" key="7">
    <source>
        <dbReference type="ARBA" id="ARBA00022640"/>
    </source>
</evidence>
<dbReference type="HAMAP" id="MF_00522">
    <property type="entry name" value="PSI_PsaJ"/>
    <property type="match status" value="1"/>
</dbReference>
<keyword evidence="9 14" id="KW-0603">Photosystem I</keyword>
<dbReference type="Gene3D" id="1.20.5.510">
    <property type="entry name" value="Single helix bin"/>
    <property type="match status" value="1"/>
</dbReference>
<dbReference type="PANTHER" id="PTHR36082">
    <property type="match status" value="1"/>
</dbReference>
<dbReference type="InterPro" id="IPR036062">
    <property type="entry name" value="PSI_PsaJ_sf"/>
</dbReference>
<evidence type="ECO:0000256" key="15">
    <source>
        <dbReference type="SAM" id="Phobius"/>
    </source>
</evidence>
<keyword evidence="7 16" id="KW-0934">Plastid</keyword>
<comment type="function">
    <text evidence="1 14">May help in the organization of the PsaE and PsaF subunits.</text>
</comment>
<reference evidence="16" key="1">
    <citation type="journal article" date="2016" name="Genome Biol. Evol.">
        <title>Revisiting the Plastid Phylogenomics of Pinaceae with Two Complete Plastomes of Pseudolarix and Tsuga.</title>
        <authorList>
            <person name="Sudianto E."/>
            <person name="Wu C.-S."/>
            <person name="Lin C.-P."/>
            <person name="Chaw S.-M."/>
        </authorList>
    </citation>
    <scope>NUCLEOTIDE SEQUENCE</scope>
</reference>
<keyword evidence="8 14" id="KW-0812">Transmembrane</keyword>
<evidence type="ECO:0000256" key="11">
    <source>
        <dbReference type="ARBA" id="ARBA00023078"/>
    </source>
</evidence>
<dbReference type="Pfam" id="PF01701">
    <property type="entry name" value="PSI_PsaJ"/>
    <property type="match status" value="1"/>
</dbReference>
<dbReference type="InterPro" id="IPR002615">
    <property type="entry name" value="PSI_PsaJ"/>
</dbReference>
<keyword evidence="5 16" id="KW-0150">Chloroplast</keyword>
<evidence type="ECO:0000313" key="16">
    <source>
        <dbReference type="EMBL" id="BAV19257.1"/>
    </source>
</evidence>
<proteinExistence type="inferred from homology"/>
<evidence type="ECO:0000256" key="13">
    <source>
        <dbReference type="ARBA" id="ARBA00033429"/>
    </source>
</evidence>
<keyword evidence="12 14" id="KW-0472">Membrane</keyword>
<gene>
    <name evidence="14 16" type="primary">psaJ</name>
</gene>
<organism evidence="16">
    <name type="scientific">Tsuga chinensis</name>
    <dbReference type="NCBI Taxonomy" id="93694"/>
    <lineage>
        <taxon>Eukaryota</taxon>
        <taxon>Viridiplantae</taxon>
        <taxon>Streptophyta</taxon>
        <taxon>Embryophyta</taxon>
        <taxon>Tracheophyta</taxon>
        <taxon>Spermatophyta</taxon>
        <taxon>Pinopsida</taxon>
        <taxon>Pinidae</taxon>
        <taxon>Conifers I</taxon>
        <taxon>Pinales</taxon>
        <taxon>Pinaceae</taxon>
        <taxon>Tsuga</taxon>
    </lineage>
</organism>
<evidence type="ECO:0000256" key="4">
    <source>
        <dbReference type="ARBA" id="ARBA00019868"/>
    </source>
</evidence>
<evidence type="ECO:0000256" key="5">
    <source>
        <dbReference type="ARBA" id="ARBA00022528"/>
    </source>
</evidence>
<evidence type="ECO:0000256" key="1">
    <source>
        <dbReference type="ARBA" id="ARBA00002115"/>
    </source>
</evidence>
<geneLocation type="chloroplast" evidence="16"/>
<name>A0A193PS85_9CONI</name>
<keyword evidence="6 14" id="KW-0602">Photosynthesis</keyword>
<dbReference type="AlphaFoldDB" id="A0A193PS85"/>
<evidence type="ECO:0000256" key="6">
    <source>
        <dbReference type="ARBA" id="ARBA00022531"/>
    </source>
</evidence>
<evidence type="ECO:0000256" key="14">
    <source>
        <dbReference type="HAMAP-Rule" id="MF_00522"/>
    </source>
</evidence>
<comment type="similarity">
    <text evidence="3 14">Belongs to the PsaJ family.</text>
</comment>
<evidence type="ECO:0000256" key="2">
    <source>
        <dbReference type="ARBA" id="ARBA00004167"/>
    </source>
</evidence>
<dbReference type="GO" id="GO:0009522">
    <property type="term" value="C:photosystem I"/>
    <property type="evidence" value="ECO:0007669"/>
    <property type="project" value="UniProtKB-KW"/>
</dbReference>
<dbReference type="GeneID" id="31077955"/>